<protein>
    <submittedName>
        <fullName evidence="1">Uncharacterized protein</fullName>
    </submittedName>
</protein>
<accession>K2AY45</accession>
<reference evidence="1" key="1">
    <citation type="journal article" date="2012" name="Science">
        <title>Fermentation, hydrogen, and sulfur metabolism in multiple uncultivated bacterial phyla.</title>
        <authorList>
            <person name="Wrighton K.C."/>
            <person name="Thomas B.C."/>
            <person name="Sharon I."/>
            <person name="Miller C.S."/>
            <person name="Castelle C.J."/>
            <person name="VerBerkmoes N.C."/>
            <person name="Wilkins M.J."/>
            <person name="Hettich R.L."/>
            <person name="Lipton M.S."/>
            <person name="Williams K.H."/>
            <person name="Long P.E."/>
            <person name="Banfield J.F."/>
        </authorList>
    </citation>
    <scope>NUCLEOTIDE SEQUENCE [LARGE SCALE GENOMIC DNA]</scope>
</reference>
<gene>
    <name evidence="1" type="ORF">ACD_49C00023G0009</name>
</gene>
<proteinExistence type="predicted"/>
<sequence length="79" mass="9443">MVQTEQFSQLNILNNLEKKEFNFSQEDKIKIQQFWEKNTETFISVFDTLPKMASYKVDKEGILEKTFQNTTKLKNTFQV</sequence>
<dbReference type="AlphaFoldDB" id="K2AY45"/>
<dbReference type="EMBL" id="AMFJ01021609">
    <property type="protein sequence ID" value="EKD66666.1"/>
    <property type="molecule type" value="Genomic_DNA"/>
</dbReference>
<organism evidence="1">
    <name type="scientific">uncultured bacterium</name>
    <name type="common">gcode 4</name>
    <dbReference type="NCBI Taxonomy" id="1234023"/>
    <lineage>
        <taxon>Bacteria</taxon>
        <taxon>environmental samples</taxon>
    </lineage>
</organism>
<name>K2AY45_9BACT</name>
<comment type="caution">
    <text evidence="1">The sequence shown here is derived from an EMBL/GenBank/DDBJ whole genome shotgun (WGS) entry which is preliminary data.</text>
</comment>
<evidence type="ECO:0000313" key="1">
    <source>
        <dbReference type="EMBL" id="EKD66666.1"/>
    </source>
</evidence>